<dbReference type="GO" id="GO:0005794">
    <property type="term" value="C:Golgi apparatus"/>
    <property type="evidence" value="ECO:0007669"/>
    <property type="project" value="TreeGrafter"/>
</dbReference>
<organism evidence="7 8">
    <name type="scientific">Sciurus carolinensis</name>
    <name type="common">Eastern gray squirrel</name>
    <dbReference type="NCBI Taxonomy" id="30640"/>
    <lineage>
        <taxon>Eukaryota</taxon>
        <taxon>Metazoa</taxon>
        <taxon>Chordata</taxon>
        <taxon>Craniata</taxon>
        <taxon>Vertebrata</taxon>
        <taxon>Euteleostomi</taxon>
        <taxon>Mammalia</taxon>
        <taxon>Eutheria</taxon>
        <taxon>Euarchontoglires</taxon>
        <taxon>Glires</taxon>
        <taxon>Rodentia</taxon>
        <taxon>Sciuromorpha</taxon>
        <taxon>Sciuridae</taxon>
        <taxon>Sciurinae</taxon>
        <taxon>Sciurini</taxon>
        <taxon>Sciurus</taxon>
    </lineage>
</organism>
<evidence type="ECO:0000256" key="2">
    <source>
        <dbReference type="ARBA" id="ARBA00022490"/>
    </source>
</evidence>
<evidence type="ECO:0000313" key="7">
    <source>
        <dbReference type="EMBL" id="MBZ3878869.1"/>
    </source>
</evidence>
<accession>A0AA41MVD2</accession>
<evidence type="ECO:0000256" key="1">
    <source>
        <dbReference type="ARBA" id="ARBA00004496"/>
    </source>
</evidence>
<feature type="compositionally biased region" description="Polar residues" evidence="6">
    <location>
        <begin position="387"/>
        <end position="400"/>
    </location>
</feature>
<comment type="subcellular location">
    <subcellularLocation>
        <location evidence="1">Cytoplasm</location>
    </subcellularLocation>
</comment>
<evidence type="ECO:0000256" key="5">
    <source>
        <dbReference type="SAM" id="Coils"/>
    </source>
</evidence>
<feature type="region of interest" description="Disordered" evidence="6">
    <location>
        <begin position="385"/>
        <end position="408"/>
    </location>
</feature>
<name>A0AA41MVD2_SCICA</name>
<dbReference type="InterPro" id="IPR051841">
    <property type="entry name" value="MT-Golgi_org_protein"/>
</dbReference>
<keyword evidence="8" id="KW-1185">Reference proteome</keyword>
<evidence type="ECO:0000313" key="8">
    <source>
        <dbReference type="Proteomes" id="UP001166674"/>
    </source>
</evidence>
<keyword evidence="3" id="KW-0597">Phosphoprotein</keyword>
<evidence type="ECO:0000256" key="4">
    <source>
        <dbReference type="ARBA" id="ARBA00023054"/>
    </source>
</evidence>
<comment type="caution">
    <text evidence="7">The sequence shown here is derived from an EMBL/GenBank/DDBJ whole genome shotgun (WGS) entry which is preliminary data.</text>
</comment>
<reference evidence="7" key="1">
    <citation type="submission" date="2020-03" db="EMBL/GenBank/DDBJ databases">
        <title>Studies in the Genomics of Life Span.</title>
        <authorList>
            <person name="Glass D."/>
        </authorList>
    </citation>
    <scope>NUCLEOTIDE SEQUENCE</scope>
    <source>
        <strain evidence="7">SUZIE</strain>
        <tissue evidence="7">Muscle</tissue>
    </source>
</reference>
<proteinExistence type="predicted"/>
<dbReference type="Proteomes" id="UP001166674">
    <property type="component" value="Unassembled WGS sequence"/>
</dbReference>
<sequence length="408" mass="47488">MEILQTELGESAGKISQEFESMKQQQASDVHELQQKLRTAFNEKDALLETVNQLQGENEKLLSQQRLVPELENTIKSLQEKNEFYSVSLSERDTMLQEFEAKVSSLAEEKDDFLSKIKNSREEIHSLLNKCEREESLAIELKERVEQTAQYNSELEQRVNELTGTLDKTLKEKDQNDQCEKLNSDNEDLWAHMETLQSNAKLLELQILEVQKSKAMVDKELETEKLQKEQKIKEHSSTMKELEELQVQLQKEKKQLQKTMQELELVKKDAQQTTLMNVEIANDELLMKELNQKLNNKNIKIEDLEQEIKIQKQKQETLQEEIQLAEITSEKHKLHEHLKTSAEQHQHTMSAYQQRVSALQEESQAAKAEQAAVTSEFESYKVRTHNVLKQQKNKSVSQAETEGAKQER</sequence>
<protein>
    <submittedName>
        <fullName evidence="7">GRIP and coiled-coil domain-containing protein 2</fullName>
    </submittedName>
</protein>
<dbReference type="PANTHER" id="PTHR18902">
    <property type="entry name" value="NUCLEAR MITOTIC APPARATUS PROTEIN 1-RELATED"/>
    <property type="match status" value="1"/>
</dbReference>
<dbReference type="GO" id="GO:0034499">
    <property type="term" value="P:late endosome to Golgi transport"/>
    <property type="evidence" value="ECO:0007669"/>
    <property type="project" value="TreeGrafter"/>
</dbReference>
<dbReference type="PANTHER" id="PTHR18902:SF25">
    <property type="entry name" value="GRIP AND COILED-COIL DOMAIN-CONTAINING PROTEIN 2"/>
    <property type="match status" value="1"/>
</dbReference>
<dbReference type="AlphaFoldDB" id="A0AA41MVD2"/>
<dbReference type="EMBL" id="JAATJV010339300">
    <property type="protein sequence ID" value="MBZ3878869.1"/>
    <property type="molecule type" value="Genomic_DNA"/>
</dbReference>
<keyword evidence="2" id="KW-0963">Cytoplasm</keyword>
<keyword evidence="4 5" id="KW-0175">Coiled coil</keyword>
<gene>
    <name evidence="7" type="ORF">SUZIE_150095</name>
</gene>
<evidence type="ECO:0000256" key="3">
    <source>
        <dbReference type="ARBA" id="ARBA00022553"/>
    </source>
</evidence>
<feature type="coiled-coil region" evidence="5">
    <location>
        <begin position="23"/>
        <end position="369"/>
    </location>
</feature>
<evidence type="ECO:0000256" key="6">
    <source>
        <dbReference type="SAM" id="MobiDB-lite"/>
    </source>
</evidence>